<comment type="caution">
    <text evidence="1">The sequence shown here is derived from an EMBL/GenBank/DDBJ whole genome shotgun (WGS) entry which is preliminary data.</text>
</comment>
<gene>
    <name evidence="1" type="ORF">GQM04_29650</name>
</gene>
<proteinExistence type="predicted"/>
<sequence length="110" mass="12878">MKKSGLDKPELEAFFRDMTRGKQKSWLSHCTDTEALIIDRVISEVLGEYPGLINILRQRYEGRGMSKRKMAECLNRTHPEWCFSTCEKRIAGWLAVAEHMLYVPMHDSFR</sequence>
<dbReference type="AlphaFoldDB" id="A0A6L7A7E2"/>
<dbReference type="Proteomes" id="UP000487258">
    <property type="component" value="Unassembled WGS sequence"/>
</dbReference>
<evidence type="ECO:0000313" key="2">
    <source>
        <dbReference type="Proteomes" id="UP000487258"/>
    </source>
</evidence>
<dbReference type="EMBL" id="WTMY01000780">
    <property type="protein sequence ID" value="MWL49578.1"/>
    <property type="molecule type" value="Genomic_DNA"/>
</dbReference>
<dbReference type="Pfam" id="PF06576">
    <property type="entry name" value="DUF1133"/>
    <property type="match status" value="1"/>
</dbReference>
<dbReference type="InterPro" id="IPR010557">
    <property type="entry name" value="DUF1133"/>
</dbReference>
<reference evidence="1 2" key="1">
    <citation type="submission" date="2019-12" db="EMBL/GenBank/DDBJ databases">
        <title>Enteriobacteria Tanzani isolates_10432.</title>
        <authorList>
            <person name="Subbiah M."/>
            <person name="Call D."/>
        </authorList>
    </citation>
    <scope>NUCLEOTIDE SEQUENCE [LARGE SCALE GENOMIC DNA]</scope>
    <source>
        <strain evidence="1 2">10432wF6</strain>
    </source>
</reference>
<protein>
    <submittedName>
        <fullName evidence="1">DUF1133 family protein</fullName>
    </submittedName>
</protein>
<name>A0A6L7A7E2_ECOLX</name>
<evidence type="ECO:0000313" key="1">
    <source>
        <dbReference type="EMBL" id="MWL49578.1"/>
    </source>
</evidence>
<accession>A0A6L7A7E2</accession>
<organism evidence="1 2">
    <name type="scientific">Escherichia coli</name>
    <dbReference type="NCBI Taxonomy" id="562"/>
    <lineage>
        <taxon>Bacteria</taxon>
        <taxon>Pseudomonadati</taxon>
        <taxon>Pseudomonadota</taxon>
        <taxon>Gammaproteobacteria</taxon>
        <taxon>Enterobacterales</taxon>
        <taxon>Enterobacteriaceae</taxon>
        <taxon>Escherichia</taxon>
    </lineage>
</organism>